<dbReference type="PANTHER" id="PTHR43179:SF12">
    <property type="entry name" value="GALACTOFURANOSYLTRANSFERASE GLFT2"/>
    <property type="match status" value="1"/>
</dbReference>
<dbReference type="Pfam" id="PF00535">
    <property type="entry name" value="Glycos_transf_2"/>
    <property type="match status" value="1"/>
</dbReference>
<organism evidence="5 6">
    <name type="scientific">Candidatus Collierbacteria bacterium RIFOXYB1_FULL_49_13</name>
    <dbReference type="NCBI Taxonomy" id="1817728"/>
    <lineage>
        <taxon>Bacteria</taxon>
        <taxon>Candidatus Collieribacteriota</taxon>
    </lineage>
</organism>
<evidence type="ECO:0000256" key="2">
    <source>
        <dbReference type="ARBA" id="ARBA00022676"/>
    </source>
</evidence>
<dbReference type="EMBL" id="MFAM01000058">
    <property type="protein sequence ID" value="OGD78138.1"/>
    <property type="molecule type" value="Genomic_DNA"/>
</dbReference>
<keyword evidence="3" id="KW-0808">Transferase</keyword>
<sequence length="262" mass="29918">MKTASLTVVILNYNNFDDTRNCLDSLYSCRFSGQLRLVVVDNASSDDSLIQLKKHFPHVTYILATKNLGFAGGNNLAITQYLDQSDYFLLLNNDTVVTKPEFLTEFMNTPGDIVGTIISYRKHGQILYDFGGLVDPILGRNRHLVTANRRKPPMRTPDYFSGVCLLVMSSVFKKVGLLDPRYFFYYEDADFCLRAKKHGFKLGFYPNCSIIHKLSSSANKLGRIKLHWLINSHLRFAVSHLPPSSLPLALLFNLYLRLKYYL</sequence>
<dbReference type="AlphaFoldDB" id="A0A1F5FES0"/>
<evidence type="ECO:0000313" key="6">
    <source>
        <dbReference type="Proteomes" id="UP000176682"/>
    </source>
</evidence>
<evidence type="ECO:0000256" key="3">
    <source>
        <dbReference type="ARBA" id="ARBA00022679"/>
    </source>
</evidence>
<reference evidence="5 6" key="1">
    <citation type="journal article" date="2016" name="Nat. Commun.">
        <title>Thousands of microbial genomes shed light on interconnected biogeochemical processes in an aquifer system.</title>
        <authorList>
            <person name="Anantharaman K."/>
            <person name="Brown C.T."/>
            <person name="Hug L.A."/>
            <person name="Sharon I."/>
            <person name="Castelle C.J."/>
            <person name="Probst A.J."/>
            <person name="Thomas B.C."/>
            <person name="Singh A."/>
            <person name="Wilkins M.J."/>
            <person name="Karaoz U."/>
            <person name="Brodie E.L."/>
            <person name="Williams K.H."/>
            <person name="Hubbard S.S."/>
            <person name="Banfield J.F."/>
        </authorList>
    </citation>
    <scope>NUCLEOTIDE SEQUENCE [LARGE SCALE GENOMIC DNA]</scope>
</reference>
<dbReference type="PANTHER" id="PTHR43179">
    <property type="entry name" value="RHAMNOSYLTRANSFERASE WBBL"/>
    <property type="match status" value="1"/>
</dbReference>
<comment type="caution">
    <text evidence="5">The sequence shown here is derived from an EMBL/GenBank/DDBJ whole genome shotgun (WGS) entry which is preliminary data.</text>
</comment>
<comment type="similarity">
    <text evidence="1">Belongs to the glycosyltransferase 2 family.</text>
</comment>
<protein>
    <recommendedName>
        <fullName evidence="4">Glycosyltransferase 2-like domain-containing protein</fullName>
    </recommendedName>
</protein>
<dbReference type="InterPro" id="IPR029044">
    <property type="entry name" value="Nucleotide-diphossugar_trans"/>
</dbReference>
<feature type="domain" description="Glycosyltransferase 2-like" evidence="4">
    <location>
        <begin position="7"/>
        <end position="124"/>
    </location>
</feature>
<dbReference type="GO" id="GO:0016757">
    <property type="term" value="F:glycosyltransferase activity"/>
    <property type="evidence" value="ECO:0007669"/>
    <property type="project" value="UniProtKB-KW"/>
</dbReference>
<dbReference type="Proteomes" id="UP000176682">
    <property type="component" value="Unassembled WGS sequence"/>
</dbReference>
<proteinExistence type="inferred from homology"/>
<keyword evidence="2" id="KW-0328">Glycosyltransferase</keyword>
<dbReference type="SUPFAM" id="SSF53448">
    <property type="entry name" value="Nucleotide-diphospho-sugar transferases"/>
    <property type="match status" value="1"/>
</dbReference>
<evidence type="ECO:0000259" key="4">
    <source>
        <dbReference type="Pfam" id="PF00535"/>
    </source>
</evidence>
<evidence type="ECO:0000313" key="5">
    <source>
        <dbReference type="EMBL" id="OGD78138.1"/>
    </source>
</evidence>
<dbReference type="CDD" id="cd04186">
    <property type="entry name" value="GT_2_like_c"/>
    <property type="match status" value="1"/>
</dbReference>
<dbReference type="InterPro" id="IPR001173">
    <property type="entry name" value="Glyco_trans_2-like"/>
</dbReference>
<gene>
    <name evidence="5" type="ORF">A2368_01730</name>
</gene>
<dbReference type="Gene3D" id="3.90.550.10">
    <property type="entry name" value="Spore Coat Polysaccharide Biosynthesis Protein SpsA, Chain A"/>
    <property type="match status" value="1"/>
</dbReference>
<name>A0A1F5FES0_9BACT</name>
<accession>A0A1F5FES0</accession>
<evidence type="ECO:0000256" key="1">
    <source>
        <dbReference type="ARBA" id="ARBA00006739"/>
    </source>
</evidence>